<dbReference type="SMART" id="SM00248">
    <property type="entry name" value="ANK"/>
    <property type="match status" value="3"/>
</dbReference>
<evidence type="ECO:0000259" key="3">
    <source>
        <dbReference type="Pfam" id="PF22939"/>
    </source>
</evidence>
<dbReference type="InterPro" id="IPR056884">
    <property type="entry name" value="NPHP3-like_N"/>
</dbReference>
<dbReference type="Gene3D" id="3.40.50.300">
    <property type="entry name" value="P-loop containing nucleotide triphosphate hydrolases"/>
    <property type="match status" value="1"/>
</dbReference>
<feature type="domain" description="Nephrocystin 3-like N-terminal" evidence="4">
    <location>
        <begin position="43"/>
        <end position="191"/>
    </location>
</feature>
<dbReference type="PROSITE" id="PS50297">
    <property type="entry name" value="ANK_REP_REGION"/>
    <property type="match status" value="3"/>
</dbReference>
<dbReference type="Pfam" id="PF22939">
    <property type="entry name" value="WHD_GPIID"/>
    <property type="match status" value="1"/>
</dbReference>
<keyword evidence="6" id="KW-1185">Reference proteome</keyword>
<comment type="caution">
    <text evidence="5">The sequence shown here is derived from an EMBL/GenBank/DDBJ whole genome shotgun (WGS) entry which is preliminary data.</text>
</comment>
<feature type="repeat" description="ANK" evidence="2">
    <location>
        <begin position="679"/>
        <end position="705"/>
    </location>
</feature>
<dbReference type="AlphaFoldDB" id="A0A9P9J462"/>
<dbReference type="Proteomes" id="UP000738349">
    <property type="component" value="Unassembled WGS sequence"/>
</dbReference>
<evidence type="ECO:0000259" key="4">
    <source>
        <dbReference type="Pfam" id="PF24883"/>
    </source>
</evidence>
<dbReference type="InterPro" id="IPR054471">
    <property type="entry name" value="GPIID_WHD"/>
</dbReference>
<feature type="repeat" description="ANK" evidence="2">
    <location>
        <begin position="511"/>
        <end position="543"/>
    </location>
</feature>
<dbReference type="InterPro" id="IPR027417">
    <property type="entry name" value="P-loop_NTPase"/>
</dbReference>
<evidence type="ECO:0000256" key="1">
    <source>
        <dbReference type="ARBA" id="ARBA00022737"/>
    </source>
</evidence>
<evidence type="ECO:0000256" key="2">
    <source>
        <dbReference type="PROSITE-ProRule" id="PRU00023"/>
    </source>
</evidence>
<organism evidence="5 6">
    <name type="scientific">Dactylonectria macrodidyma</name>
    <dbReference type="NCBI Taxonomy" id="307937"/>
    <lineage>
        <taxon>Eukaryota</taxon>
        <taxon>Fungi</taxon>
        <taxon>Dikarya</taxon>
        <taxon>Ascomycota</taxon>
        <taxon>Pezizomycotina</taxon>
        <taxon>Sordariomycetes</taxon>
        <taxon>Hypocreomycetidae</taxon>
        <taxon>Hypocreales</taxon>
        <taxon>Nectriaceae</taxon>
        <taxon>Dactylonectria</taxon>
    </lineage>
</organism>
<dbReference type="PROSITE" id="PS50088">
    <property type="entry name" value="ANK_REPEAT"/>
    <property type="match status" value="3"/>
</dbReference>
<gene>
    <name evidence="5" type="ORF">EDB81DRAFT_900005</name>
</gene>
<dbReference type="SUPFAM" id="SSF48403">
    <property type="entry name" value="Ankyrin repeat"/>
    <property type="match status" value="1"/>
</dbReference>
<feature type="domain" description="GPI inositol-deacylase winged helix" evidence="3">
    <location>
        <begin position="310"/>
        <end position="390"/>
    </location>
</feature>
<sequence length="705" mass="78817">MNQLRINQASQKATEHRGQVLNWLTPTDYNSQQHDFFTRRQPGTGQWLLDLQEYKAWLSSTQQTLFCPGIPGAGKTILTSVVVDDLIRTQHADPSIGVGFSYCNYKRQSIQTTVDMFSSLLKQLGQKTTSVFDLLDALHIKCNGRALGLYSKVFIIIDALDEFQETSRRSFLRELGNIQNISWVNFYATSRSISDILDHFSHSSRIEIRARQQDVEAYLEANLDKLPSCVQKNRSLQEEIKSSISEAVDGMFLLAHIYLGSLDDKLTPKKIRTALASLRQRGRASGEHERAQALSQAYDQVMERITNQRPGSKKLALLVLAWITFAKAPLTAIELQHALAIEVGDAELDEDNMPQVEDMVSVCAGLVTLDKESRVVRLVHYTTQEYLRQKRDFWGLDPEAEIATACIAYISLEAFKSDVCSEFRRYRNSLPNALLYSHPFYRYAARNWGSHVRGTSKSCPGMLEFLQSTEHVLASMFRFSGNGLHLASWFGIQEVVDTPWAENLLESSDELGTKPLSWAVENGQEQMVKRLLEKGARYDTWSPKRAQVSRKINMMARRPTGRYYIRPISCAAEAGHEGIVRLLLRAGCDPDDTMPAAAKGHNYSSFQRIFRYDTPLAAASWSGAIRVVEILLKAGADRTVELLLKNGADPDARNGRGNTALTVEVLLKNGADPNIANTSSETALSRASERGSQKVVGLLLASGAT</sequence>
<dbReference type="InterPro" id="IPR002110">
    <property type="entry name" value="Ankyrin_rpt"/>
</dbReference>
<reference evidence="5" key="1">
    <citation type="journal article" date="2021" name="Nat. Commun.">
        <title>Genetic determinants of endophytism in the Arabidopsis root mycobiome.</title>
        <authorList>
            <person name="Mesny F."/>
            <person name="Miyauchi S."/>
            <person name="Thiergart T."/>
            <person name="Pickel B."/>
            <person name="Atanasova L."/>
            <person name="Karlsson M."/>
            <person name="Huettel B."/>
            <person name="Barry K.W."/>
            <person name="Haridas S."/>
            <person name="Chen C."/>
            <person name="Bauer D."/>
            <person name="Andreopoulos W."/>
            <person name="Pangilinan J."/>
            <person name="LaButti K."/>
            <person name="Riley R."/>
            <person name="Lipzen A."/>
            <person name="Clum A."/>
            <person name="Drula E."/>
            <person name="Henrissat B."/>
            <person name="Kohler A."/>
            <person name="Grigoriev I.V."/>
            <person name="Martin F.M."/>
            <person name="Hacquard S."/>
        </authorList>
    </citation>
    <scope>NUCLEOTIDE SEQUENCE</scope>
    <source>
        <strain evidence="5">MPI-CAGE-AT-0147</strain>
    </source>
</reference>
<proteinExistence type="predicted"/>
<dbReference type="SUPFAM" id="SSF52540">
    <property type="entry name" value="P-loop containing nucleoside triphosphate hydrolases"/>
    <property type="match status" value="1"/>
</dbReference>
<dbReference type="Gene3D" id="1.25.40.20">
    <property type="entry name" value="Ankyrin repeat-containing domain"/>
    <property type="match status" value="2"/>
</dbReference>
<protein>
    <submittedName>
        <fullName evidence="5">Ankyrin repeat-containing domain protein</fullName>
    </submittedName>
</protein>
<dbReference type="Pfam" id="PF00023">
    <property type="entry name" value="Ank"/>
    <property type="match status" value="1"/>
</dbReference>
<feature type="repeat" description="ANK" evidence="2">
    <location>
        <begin position="611"/>
        <end position="637"/>
    </location>
</feature>
<keyword evidence="2" id="KW-0040">ANK repeat</keyword>
<evidence type="ECO:0000313" key="5">
    <source>
        <dbReference type="EMBL" id="KAH7140599.1"/>
    </source>
</evidence>
<dbReference type="OrthoDB" id="1577640at2759"/>
<keyword evidence="1" id="KW-0677">Repeat</keyword>
<evidence type="ECO:0000313" key="6">
    <source>
        <dbReference type="Proteomes" id="UP000738349"/>
    </source>
</evidence>
<dbReference type="Pfam" id="PF24883">
    <property type="entry name" value="NPHP3_N"/>
    <property type="match status" value="1"/>
</dbReference>
<dbReference type="PANTHER" id="PTHR10039:SF15">
    <property type="entry name" value="NACHT DOMAIN-CONTAINING PROTEIN"/>
    <property type="match status" value="1"/>
</dbReference>
<accession>A0A9P9J462</accession>
<dbReference type="InterPro" id="IPR036770">
    <property type="entry name" value="Ankyrin_rpt-contain_sf"/>
</dbReference>
<dbReference type="PANTHER" id="PTHR10039">
    <property type="entry name" value="AMELOGENIN"/>
    <property type="match status" value="1"/>
</dbReference>
<dbReference type="EMBL" id="JAGMUV010000011">
    <property type="protein sequence ID" value="KAH7140599.1"/>
    <property type="molecule type" value="Genomic_DNA"/>
</dbReference>
<name>A0A9P9J462_9HYPO</name>